<accession>A0ABS6PZR4</accession>
<organism evidence="2 3">
    <name type="scientific">Pseudomonas farris</name>
    <dbReference type="NCBI Taxonomy" id="2841207"/>
    <lineage>
        <taxon>Bacteria</taxon>
        <taxon>Pseudomonadati</taxon>
        <taxon>Pseudomonadota</taxon>
        <taxon>Gammaproteobacteria</taxon>
        <taxon>Pseudomonadales</taxon>
        <taxon>Pseudomonadaceae</taxon>
        <taxon>Pseudomonas</taxon>
    </lineage>
</organism>
<reference evidence="2" key="1">
    <citation type="submission" date="2021-06" db="EMBL/GenBank/DDBJ databases">
        <title>Updating the genus Pseudomonas: Description of 43 new species and partition of the Pseudomonas putida group.</title>
        <authorList>
            <person name="Girard L."/>
            <person name="Lood C."/>
            <person name="Vandamme P."/>
            <person name="Rokni-Zadeh H."/>
            <person name="Van Noort V."/>
            <person name="Hofte M."/>
            <person name="Lavigne R."/>
            <person name="De Mot R."/>
        </authorList>
    </citation>
    <scope>NUCLEOTIDE SEQUENCE</scope>
    <source>
        <strain evidence="2">SWRI79</strain>
    </source>
</reference>
<proteinExistence type="predicted"/>
<keyword evidence="3" id="KW-1185">Reference proteome</keyword>
<evidence type="ECO:0000313" key="2">
    <source>
        <dbReference type="EMBL" id="MBV4465869.1"/>
    </source>
</evidence>
<dbReference type="InterPro" id="IPR007048">
    <property type="entry name" value="IraD/Gp25-like"/>
</dbReference>
<feature type="domain" description="IraD/Gp25-like" evidence="1">
    <location>
        <begin position="30"/>
        <end position="118"/>
    </location>
</feature>
<evidence type="ECO:0000259" key="1">
    <source>
        <dbReference type="Pfam" id="PF04965"/>
    </source>
</evidence>
<name>A0ABS6PZR4_9PSED</name>
<comment type="caution">
    <text evidence="2">The sequence shown here is derived from an EMBL/GenBank/DDBJ whole genome shotgun (WGS) entry which is preliminary data.</text>
</comment>
<dbReference type="Proteomes" id="UP000886900">
    <property type="component" value="Unassembled WGS sequence"/>
</dbReference>
<dbReference type="EMBL" id="JAHSTV010000010">
    <property type="protein sequence ID" value="MBV4465869.1"/>
    <property type="molecule type" value="Genomic_DNA"/>
</dbReference>
<evidence type="ECO:0000313" key="3">
    <source>
        <dbReference type="Proteomes" id="UP000886900"/>
    </source>
</evidence>
<gene>
    <name evidence="2" type="ORF">KVG95_21305</name>
</gene>
<dbReference type="Pfam" id="PF04965">
    <property type="entry name" value="GPW_gp25"/>
    <property type="match status" value="1"/>
</dbReference>
<protein>
    <submittedName>
        <fullName evidence="2">GPW/gp25 family protein</fullName>
    </submittedName>
</protein>
<dbReference type="RefSeq" id="WP_217857843.1">
    <property type="nucleotide sequence ID" value="NZ_JAHSTV010000010.1"/>
</dbReference>
<sequence length="139" mass="15734">MNNNLTQVYGRGWAFPPNFTPQGEVKMAEGQVSVHQSLHVLFSTQPGERIMRSDYGCDLQTYMFSNIREELLAQVKTCIGDAILRYEPRAALDNVRVAQNPQHQSLLQVQVIYRLRGSDIVQQFKGQLDIADGRGVRVV</sequence>